<evidence type="ECO:0008006" key="21">
    <source>
        <dbReference type="Google" id="ProtNLM"/>
    </source>
</evidence>
<keyword evidence="13" id="KW-0739">Sodium transport</keyword>
<reference evidence="19" key="2">
    <citation type="submission" date="2020-11" db="EMBL/GenBank/DDBJ databases">
        <authorList>
            <person name="McCartney M.A."/>
            <person name="Auch B."/>
            <person name="Kono T."/>
            <person name="Mallez S."/>
            <person name="Becker A."/>
            <person name="Gohl D.M."/>
            <person name="Silverstein K.A.T."/>
            <person name="Koren S."/>
            <person name="Bechman K.B."/>
            <person name="Herman A."/>
            <person name="Abrahante J.E."/>
            <person name="Garbe J."/>
        </authorList>
    </citation>
    <scope>NUCLEOTIDE SEQUENCE</scope>
    <source>
        <strain evidence="19">Duluth1</strain>
        <tissue evidence="19">Whole animal</tissue>
    </source>
</reference>
<dbReference type="GO" id="GO:0016020">
    <property type="term" value="C:membrane"/>
    <property type="evidence" value="ECO:0007669"/>
    <property type="project" value="UniProtKB-SubCell"/>
</dbReference>
<evidence type="ECO:0000256" key="6">
    <source>
        <dbReference type="ARBA" id="ARBA00022847"/>
    </source>
</evidence>
<dbReference type="PANTHER" id="PTHR11827">
    <property type="entry name" value="SOLUTE CARRIER FAMILY 12, CATION COTRANSPORTERS"/>
    <property type="match status" value="1"/>
</dbReference>
<evidence type="ECO:0000256" key="14">
    <source>
        <dbReference type="ARBA" id="ARBA00023214"/>
    </source>
</evidence>
<dbReference type="GO" id="GO:0055064">
    <property type="term" value="P:chloride ion homeostasis"/>
    <property type="evidence" value="ECO:0007669"/>
    <property type="project" value="TreeGrafter"/>
</dbReference>
<feature type="transmembrane region" description="Helical" evidence="16">
    <location>
        <begin position="713"/>
        <end position="746"/>
    </location>
</feature>
<feature type="transmembrane region" description="Helical" evidence="16">
    <location>
        <begin position="485"/>
        <end position="507"/>
    </location>
</feature>
<feature type="transmembrane region" description="Helical" evidence="16">
    <location>
        <begin position="404"/>
        <end position="424"/>
    </location>
</feature>
<evidence type="ECO:0000313" key="20">
    <source>
        <dbReference type="Proteomes" id="UP000828390"/>
    </source>
</evidence>
<evidence type="ECO:0000256" key="13">
    <source>
        <dbReference type="ARBA" id="ARBA00023201"/>
    </source>
</evidence>
<keyword evidence="14" id="KW-0868">Chloride</keyword>
<evidence type="ECO:0000256" key="11">
    <source>
        <dbReference type="ARBA" id="ARBA00023136"/>
    </source>
</evidence>
<keyword evidence="11 16" id="KW-0472">Membrane</keyword>
<dbReference type="InterPro" id="IPR004842">
    <property type="entry name" value="SLC12A_fam"/>
</dbReference>
<evidence type="ECO:0000256" key="15">
    <source>
        <dbReference type="SAM" id="MobiDB-lite"/>
    </source>
</evidence>
<keyword evidence="9" id="KW-0915">Sodium</keyword>
<dbReference type="Proteomes" id="UP000828390">
    <property type="component" value="Unassembled WGS sequence"/>
</dbReference>
<feature type="transmembrane region" description="Helical" evidence="16">
    <location>
        <begin position="653"/>
        <end position="674"/>
    </location>
</feature>
<comment type="caution">
    <text evidence="19">The sequence shown here is derived from an EMBL/GenBank/DDBJ whole genome shotgun (WGS) entry which is preliminary data.</text>
</comment>
<gene>
    <name evidence="19" type="ORF">DPMN_111161</name>
</gene>
<dbReference type="InterPro" id="IPR018491">
    <property type="entry name" value="SLC12_C"/>
</dbReference>
<evidence type="ECO:0000256" key="1">
    <source>
        <dbReference type="ARBA" id="ARBA00004141"/>
    </source>
</evidence>
<keyword evidence="8 16" id="KW-1133">Transmembrane helix</keyword>
<evidence type="ECO:0000256" key="8">
    <source>
        <dbReference type="ARBA" id="ARBA00022989"/>
    </source>
</evidence>
<evidence type="ECO:0000256" key="10">
    <source>
        <dbReference type="ARBA" id="ARBA00023065"/>
    </source>
</evidence>
<keyword evidence="10" id="KW-0406">Ion transport</keyword>
<dbReference type="EMBL" id="JAIWYP010000004">
    <property type="protein sequence ID" value="KAH3837760.1"/>
    <property type="molecule type" value="Genomic_DNA"/>
</dbReference>
<comment type="similarity">
    <text evidence="2">Belongs to the SLC12A transporter family.</text>
</comment>
<feature type="transmembrane region" description="Helical" evidence="16">
    <location>
        <begin position="519"/>
        <end position="538"/>
    </location>
</feature>
<proteinExistence type="inferred from homology"/>
<dbReference type="FunFam" id="1.20.1740.10:FF:000022">
    <property type="entry name" value="Bumetanide-sensitive na-k-cl cotransport protein"/>
    <property type="match status" value="1"/>
</dbReference>
<feature type="transmembrane region" description="Helical" evidence="16">
    <location>
        <begin position="601"/>
        <end position="621"/>
    </location>
</feature>
<dbReference type="GO" id="GO:0055078">
    <property type="term" value="P:sodium ion homeostasis"/>
    <property type="evidence" value="ECO:0007669"/>
    <property type="project" value="TreeGrafter"/>
</dbReference>
<organism evidence="19 20">
    <name type="scientific">Dreissena polymorpha</name>
    <name type="common">Zebra mussel</name>
    <name type="synonym">Mytilus polymorpha</name>
    <dbReference type="NCBI Taxonomy" id="45954"/>
    <lineage>
        <taxon>Eukaryota</taxon>
        <taxon>Metazoa</taxon>
        <taxon>Spiralia</taxon>
        <taxon>Lophotrochozoa</taxon>
        <taxon>Mollusca</taxon>
        <taxon>Bivalvia</taxon>
        <taxon>Autobranchia</taxon>
        <taxon>Heteroconchia</taxon>
        <taxon>Euheterodonta</taxon>
        <taxon>Imparidentia</taxon>
        <taxon>Neoheterodontei</taxon>
        <taxon>Myida</taxon>
        <taxon>Dreissenoidea</taxon>
        <taxon>Dreissenidae</taxon>
        <taxon>Dreissena</taxon>
    </lineage>
</organism>
<evidence type="ECO:0000259" key="18">
    <source>
        <dbReference type="Pfam" id="PF03522"/>
    </source>
</evidence>
<evidence type="ECO:0000259" key="17">
    <source>
        <dbReference type="Pfam" id="PF00324"/>
    </source>
</evidence>
<dbReference type="GO" id="GO:1990573">
    <property type="term" value="P:potassium ion import across plasma membrane"/>
    <property type="evidence" value="ECO:0007669"/>
    <property type="project" value="TreeGrafter"/>
</dbReference>
<evidence type="ECO:0000256" key="4">
    <source>
        <dbReference type="ARBA" id="ARBA00022538"/>
    </source>
</evidence>
<dbReference type="Gene3D" id="1.20.1740.10">
    <property type="entry name" value="Amino acid/polyamine transporter I"/>
    <property type="match status" value="1"/>
</dbReference>
<evidence type="ECO:0000256" key="2">
    <source>
        <dbReference type="ARBA" id="ARBA00010593"/>
    </source>
</evidence>
<protein>
    <recommendedName>
        <fullName evidence="21">Solute carrier family 12 member 2</fullName>
    </recommendedName>
</protein>
<keyword evidence="5 16" id="KW-0812">Transmembrane</keyword>
<evidence type="ECO:0000256" key="9">
    <source>
        <dbReference type="ARBA" id="ARBA00023053"/>
    </source>
</evidence>
<dbReference type="GO" id="GO:0055075">
    <property type="term" value="P:potassium ion homeostasis"/>
    <property type="evidence" value="ECO:0007669"/>
    <property type="project" value="TreeGrafter"/>
</dbReference>
<dbReference type="GO" id="GO:0006884">
    <property type="term" value="P:cell volume homeostasis"/>
    <property type="evidence" value="ECO:0007669"/>
    <property type="project" value="TreeGrafter"/>
</dbReference>
<dbReference type="AlphaFoldDB" id="A0A9D4KDY0"/>
<sequence>METHDLISDALNHNLDKPEISVTAEDSGIQMGDVEAPTHIQIPFAKYPNKKDDVSKSESAAGSATDKGGPKPDSYSEGGNCRRVSKVSFHSDLGSHSLPNSRRVSVHCNGSAQRCEGGYVTPLHELYPVYSGIAAAPHAHGNARKISAHSMTYYLDAPRSSRRSSMEPFYLSPQHVVAGISRPCMHVMNDRMHPRASVFSLNNYSDGGFSGGDEEERLPTLDHYRYSIFENQRPTLYQLREEAMKDNGDAANEMFDDELCDDADEEKGKQLTDVKKGGLKFGWKAGVLLRCLMNMFGVMLFLRITWVTGQAGIGLATLIVLLSATVTSLTTISMSAICTNGEVKGGGAYFMISRSLGPEFGGSIGIVFTLANAVGAAMHIVGFAETVRDIMWEHGAYITGDSLHEVRIIGLATCFVCLAVILIGMEWESKAQWVLLVILIAALVNFFVGTFLPPSDELRWKGVVGYSGETFKTNFMPHFSKEHSFFSVFAIFFPSATGILAGANISGDLKDPQTAIPKGTFCAILLTSSTYIAMAWAMGGSMALEAVGAAGIIVAGNTTMNITSLPVPTLEAIQQCGESACKFGLLHDFGITSLGSAWRPLIFAGVFSATLSSALASLVSAPKIFQALCMDRLFPFIHVFAKGYGANGDPRRAYFLCFFIALTMICIGSLDIIAPIISNFFLMVYAMVNFSCFSASVVNTPGFRPGFKYYNKWLSLLGSLLCVAAMFLINWWAALVTYVIVAGLYLYVHKSKPDVNWGSSTQANVYRDALKTTLKLINVDDHVKNFRPQILVLTGYPRNRPNLLDFAATITKKQSLLISGHVFQGSLEEHLARTRSLSPYRWFADRKVKAFYNSVCAPTFRTGVQVLLQALGVGKLRPNTLLLGYKNDWQRADPVEVLDYFNVISDAFDLRYSVGILRVVGGFDRNKVPDDVINLDNPAVYESDENVEEEDDDELKTNDVTAKPVDVKTNTTVNGQPHFALQRLNTLKEGIENAAFQDDEPKSDGVKRKAPVFRESQSGTIDVWWLYDDGGLTLLIPYIISQRKQWKNAKLRVFCMGTKKGEVAEDQRRMASLLSKFRINYSELTILTEMNKKPQLKTYRQFETLIHEWRLKAGEFQEDYPWKIADSDLVEYKQKTYKNLRIREKLLEHSMDASLIVMTLPVPRKTACPAGLYLGWLEILTSDLPPTLLLRGNQESVLTYYS</sequence>
<keyword evidence="20" id="KW-1185">Reference proteome</keyword>
<feature type="transmembrane region" description="Helical" evidence="16">
    <location>
        <begin position="312"/>
        <end position="339"/>
    </location>
</feature>
<keyword evidence="12" id="KW-0325">Glycoprotein</keyword>
<dbReference type="GO" id="GO:0008511">
    <property type="term" value="F:sodium:potassium:chloride symporter activity"/>
    <property type="evidence" value="ECO:0007669"/>
    <property type="project" value="TreeGrafter"/>
</dbReference>
<evidence type="ECO:0000256" key="12">
    <source>
        <dbReference type="ARBA" id="ARBA00023180"/>
    </source>
</evidence>
<dbReference type="InterPro" id="IPR004841">
    <property type="entry name" value="AA-permease/SLC12A_dom"/>
</dbReference>
<feature type="domain" description="Amino acid permease/ SLC12A" evidence="17">
    <location>
        <begin position="286"/>
        <end position="791"/>
    </location>
</feature>
<feature type="transmembrane region" description="Helical" evidence="16">
    <location>
        <begin position="433"/>
        <end position="452"/>
    </location>
</feature>
<feature type="transmembrane region" description="Helical" evidence="16">
    <location>
        <begin position="680"/>
        <end position="701"/>
    </location>
</feature>
<evidence type="ECO:0000256" key="5">
    <source>
        <dbReference type="ARBA" id="ARBA00022692"/>
    </source>
</evidence>
<keyword evidence="6" id="KW-0769">Symport</keyword>
<dbReference type="PRINTS" id="PR01207">
    <property type="entry name" value="NAKCLTRNSPRT"/>
</dbReference>
<feature type="domain" description="SLC12A transporter C-terminal" evidence="18">
    <location>
        <begin position="800"/>
        <end position="1202"/>
    </location>
</feature>
<name>A0A9D4KDY0_DREPO</name>
<evidence type="ECO:0000313" key="19">
    <source>
        <dbReference type="EMBL" id="KAH3837760.1"/>
    </source>
</evidence>
<keyword evidence="3" id="KW-0813">Transport</keyword>
<keyword evidence="7" id="KW-0630">Potassium</keyword>
<dbReference type="NCBIfam" id="TIGR00930">
    <property type="entry name" value="2a30"/>
    <property type="match status" value="1"/>
</dbReference>
<comment type="subcellular location">
    <subcellularLocation>
        <location evidence="1">Membrane</location>
        <topology evidence="1">Multi-pass membrane protein</topology>
    </subcellularLocation>
</comment>
<evidence type="ECO:0000256" key="3">
    <source>
        <dbReference type="ARBA" id="ARBA00022448"/>
    </source>
</evidence>
<keyword evidence="4" id="KW-0633">Potassium transport</keyword>
<dbReference type="PANTHER" id="PTHR11827:SF103">
    <property type="entry name" value="SODIUM CHLORIDE COTRANSPORTER 69, ISOFORM E"/>
    <property type="match status" value="1"/>
</dbReference>
<accession>A0A9D4KDY0</accession>
<dbReference type="Pfam" id="PF00324">
    <property type="entry name" value="AA_permease"/>
    <property type="match status" value="1"/>
</dbReference>
<evidence type="ECO:0000256" key="16">
    <source>
        <dbReference type="SAM" id="Phobius"/>
    </source>
</evidence>
<feature type="transmembrane region" description="Helical" evidence="16">
    <location>
        <begin position="360"/>
        <end position="384"/>
    </location>
</feature>
<reference evidence="19" key="1">
    <citation type="journal article" date="2019" name="bioRxiv">
        <title>The Genome of the Zebra Mussel, Dreissena polymorpha: A Resource for Invasive Species Research.</title>
        <authorList>
            <person name="McCartney M.A."/>
            <person name="Auch B."/>
            <person name="Kono T."/>
            <person name="Mallez S."/>
            <person name="Zhang Y."/>
            <person name="Obille A."/>
            <person name="Becker A."/>
            <person name="Abrahante J.E."/>
            <person name="Garbe J."/>
            <person name="Badalamenti J.P."/>
            <person name="Herman A."/>
            <person name="Mangelson H."/>
            <person name="Liachko I."/>
            <person name="Sullivan S."/>
            <person name="Sone E.D."/>
            <person name="Koren S."/>
            <person name="Silverstein K.A.T."/>
            <person name="Beckman K.B."/>
            <person name="Gohl D.M."/>
        </authorList>
    </citation>
    <scope>NUCLEOTIDE SEQUENCE</scope>
    <source>
        <strain evidence="19">Duluth1</strain>
        <tissue evidence="19">Whole animal</tissue>
    </source>
</reference>
<dbReference type="InterPro" id="IPR002443">
    <property type="entry name" value="SLC12A1/SLC12A2"/>
</dbReference>
<evidence type="ECO:0000256" key="7">
    <source>
        <dbReference type="ARBA" id="ARBA00022958"/>
    </source>
</evidence>
<dbReference type="Pfam" id="PF03522">
    <property type="entry name" value="SLC12"/>
    <property type="match status" value="1"/>
</dbReference>
<feature type="region of interest" description="Disordered" evidence="15">
    <location>
        <begin position="44"/>
        <end position="81"/>
    </location>
</feature>